<evidence type="ECO:0000313" key="1">
    <source>
        <dbReference type="EMBL" id="OAG03341.1"/>
    </source>
</evidence>
<dbReference type="EMBL" id="KV441555">
    <property type="protein sequence ID" value="OAG03341.1"/>
    <property type="molecule type" value="Genomic_DNA"/>
</dbReference>
<dbReference type="GeneID" id="28764526"/>
<dbReference type="GO" id="GO:0055085">
    <property type="term" value="P:transmembrane transport"/>
    <property type="evidence" value="ECO:0007669"/>
    <property type="project" value="InterPro"/>
</dbReference>
<organism evidence="1 2">
    <name type="scientific">Paraphaeosphaeria sporulosa</name>
    <dbReference type="NCBI Taxonomy" id="1460663"/>
    <lineage>
        <taxon>Eukaryota</taxon>
        <taxon>Fungi</taxon>
        <taxon>Dikarya</taxon>
        <taxon>Ascomycota</taxon>
        <taxon>Pezizomycotina</taxon>
        <taxon>Dothideomycetes</taxon>
        <taxon>Pleosporomycetidae</taxon>
        <taxon>Pleosporales</taxon>
        <taxon>Massarineae</taxon>
        <taxon>Didymosphaeriaceae</taxon>
        <taxon>Paraphaeosphaeria</taxon>
    </lineage>
</organism>
<evidence type="ECO:0000313" key="2">
    <source>
        <dbReference type="Proteomes" id="UP000077069"/>
    </source>
</evidence>
<name>A0A177C881_9PLEO</name>
<dbReference type="Pfam" id="PF06516">
    <property type="entry name" value="NUP"/>
    <property type="match status" value="2"/>
</dbReference>
<keyword evidence="2" id="KW-1185">Reference proteome</keyword>
<reference evidence="1 2" key="1">
    <citation type="submission" date="2016-05" db="EMBL/GenBank/DDBJ databases">
        <title>Comparative analysis of secretome profiles of manganese(II)-oxidizing ascomycete fungi.</title>
        <authorList>
            <consortium name="DOE Joint Genome Institute"/>
            <person name="Zeiner C.A."/>
            <person name="Purvine S.O."/>
            <person name="Zink E.M."/>
            <person name="Wu S."/>
            <person name="Pasa-Tolic L."/>
            <person name="Chaput D.L."/>
            <person name="Haridas S."/>
            <person name="Grigoriev I.V."/>
            <person name="Santelli C.M."/>
            <person name="Hansel C.M."/>
        </authorList>
    </citation>
    <scope>NUCLEOTIDE SEQUENCE [LARGE SCALE GENOMIC DNA]</scope>
    <source>
        <strain evidence="1 2">AP3s5-JAC2a</strain>
    </source>
</reference>
<accession>A0A177C881</accession>
<sequence>MLNGVEEAWFRIPGFDIMARNITVTGFSPKFPDAHCTADGSICQIVTAMGGINAAITIKSLCLSPLFDLKSTYFIAGVGGINPALPANFSTGHVSQESYEPNVYPGDIYGTEAFDALRKVAAGFARTAALNDSAEAVAYRALYDTPKRIYKAETQPPSVFSRRLLGETFGNYTEVSTNGTGIYCKTAQEDNVTRKLCCVVTSPVCDMDRPYPGEPATTNLWWSNQDGYPPALRNLYLAGIKIIEGIVDDWNDAFAEGIMRQIT</sequence>
<gene>
    <name evidence="1" type="ORF">CC84DRAFT_1189262</name>
</gene>
<dbReference type="GO" id="GO:0005783">
    <property type="term" value="C:endoplasmic reticulum"/>
    <property type="evidence" value="ECO:0007669"/>
    <property type="project" value="TreeGrafter"/>
</dbReference>
<dbReference type="OrthoDB" id="2331083at2759"/>
<dbReference type="InParanoid" id="A0A177C881"/>
<dbReference type="STRING" id="1460663.A0A177C881"/>
<proteinExistence type="predicted"/>
<dbReference type="RefSeq" id="XP_018033706.1">
    <property type="nucleotide sequence ID" value="XM_018181040.1"/>
</dbReference>
<dbReference type="InterPro" id="IPR009486">
    <property type="entry name" value="Pur_nuclsid_perm"/>
</dbReference>
<dbReference type="Proteomes" id="UP000077069">
    <property type="component" value="Unassembled WGS sequence"/>
</dbReference>
<protein>
    <submittedName>
        <fullName evidence="1">Purine nucleoside permease</fullName>
    </submittedName>
</protein>
<dbReference type="PANTHER" id="PTHR38643">
    <property type="entry name" value="PURINE NUCLEOSIDE PERMEASE C285.05-RELATED"/>
    <property type="match status" value="1"/>
</dbReference>
<dbReference type="PANTHER" id="PTHR38643:SF1">
    <property type="entry name" value="PURINE NUCLEOSIDE PERMEASE C285.05-RELATED"/>
    <property type="match status" value="1"/>
</dbReference>
<dbReference type="AlphaFoldDB" id="A0A177C881"/>